<dbReference type="InterPro" id="IPR051446">
    <property type="entry name" value="HTH_trans_reg/aminotransferase"/>
</dbReference>
<comment type="subunit">
    <text evidence="4">Homodimer.</text>
</comment>
<dbReference type="PANTHER" id="PTHR46577:SF1">
    <property type="entry name" value="HTH-TYPE TRANSCRIPTIONAL REGULATORY PROTEIN GABR"/>
    <property type="match status" value="1"/>
</dbReference>
<dbReference type="Gene3D" id="3.90.1150.10">
    <property type="entry name" value="Aspartate Aminotransferase, domain 1"/>
    <property type="match status" value="1"/>
</dbReference>
<dbReference type="CDD" id="cd07377">
    <property type="entry name" value="WHTH_GntR"/>
    <property type="match status" value="1"/>
</dbReference>
<keyword evidence="5" id="KW-0032">Aminotransferase</keyword>
<dbReference type="Pfam" id="PF00155">
    <property type="entry name" value="Aminotran_1_2"/>
    <property type="match status" value="1"/>
</dbReference>
<dbReference type="PROSITE" id="PS50949">
    <property type="entry name" value="HTH_GNTR"/>
    <property type="match status" value="1"/>
</dbReference>
<keyword evidence="10" id="KW-0804">Transcription</keyword>
<dbReference type="OrthoDB" id="9802328at2"/>
<evidence type="ECO:0000256" key="4">
    <source>
        <dbReference type="ARBA" id="ARBA00011738"/>
    </source>
</evidence>
<evidence type="ECO:0000256" key="5">
    <source>
        <dbReference type="ARBA" id="ARBA00022576"/>
    </source>
</evidence>
<protein>
    <recommendedName>
        <fullName evidence="11">HTH gntR-type domain-containing protein</fullName>
    </recommendedName>
</protein>
<evidence type="ECO:0000256" key="8">
    <source>
        <dbReference type="ARBA" id="ARBA00023015"/>
    </source>
</evidence>
<dbReference type="InterPro" id="IPR015424">
    <property type="entry name" value="PyrdxlP-dep_Trfase"/>
</dbReference>
<proteinExistence type="inferred from homology"/>
<name>A0A0P6XDS8_9CHLR</name>
<dbReference type="InterPro" id="IPR036388">
    <property type="entry name" value="WH-like_DNA-bd_sf"/>
</dbReference>
<dbReference type="SUPFAM" id="SSF53383">
    <property type="entry name" value="PLP-dependent transferases"/>
    <property type="match status" value="1"/>
</dbReference>
<comment type="caution">
    <text evidence="12">The sequence shown here is derived from an EMBL/GenBank/DDBJ whole genome shotgun (WGS) entry which is preliminary data.</text>
</comment>
<evidence type="ECO:0000256" key="6">
    <source>
        <dbReference type="ARBA" id="ARBA00022679"/>
    </source>
</evidence>
<dbReference type="CDD" id="cd00609">
    <property type="entry name" value="AAT_like"/>
    <property type="match status" value="1"/>
</dbReference>
<dbReference type="SUPFAM" id="SSF46785">
    <property type="entry name" value="Winged helix' DNA-binding domain"/>
    <property type="match status" value="1"/>
</dbReference>
<gene>
    <name evidence="12" type="ORF">ADM99_03605</name>
</gene>
<dbReference type="Pfam" id="PF00392">
    <property type="entry name" value="GntR"/>
    <property type="match status" value="1"/>
</dbReference>
<comment type="cofactor">
    <cofactor evidence="1">
        <name>pyridoxal 5'-phosphate</name>
        <dbReference type="ChEBI" id="CHEBI:597326"/>
    </cofactor>
</comment>
<dbReference type="InterPro" id="IPR015421">
    <property type="entry name" value="PyrdxlP-dep_Trfase_major"/>
</dbReference>
<dbReference type="GO" id="GO:0003677">
    <property type="term" value="F:DNA binding"/>
    <property type="evidence" value="ECO:0007669"/>
    <property type="project" value="UniProtKB-KW"/>
</dbReference>
<dbReference type="Proteomes" id="UP000050430">
    <property type="component" value="Unassembled WGS sequence"/>
</dbReference>
<keyword evidence="13" id="KW-1185">Reference proteome</keyword>
<dbReference type="InterPro" id="IPR004839">
    <property type="entry name" value="Aminotransferase_I/II_large"/>
</dbReference>
<comment type="similarity">
    <text evidence="2">In the C-terminal section; belongs to the class-I pyridoxal-phosphate-dependent aminotransferase family.</text>
</comment>
<accession>A0A0P6XDS8</accession>
<dbReference type="InterPro" id="IPR036390">
    <property type="entry name" value="WH_DNA-bd_sf"/>
</dbReference>
<comment type="similarity">
    <text evidence="3">Belongs to the class-I pyridoxal-phosphate-dependent aminotransferase family.</text>
</comment>
<dbReference type="InterPro" id="IPR000524">
    <property type="entry name" value="Tscrpt_reg_HTH_GntR"/>
</dbReference>
<evidence type="ECO:0000313" key="12">
    <source>
        <dbReference type="EMBL" id="KPL73313.1"/>
    </source>
</evidence>
<dbReference type="SMART" id="SM00345">
    <property type="entry name" value="HTH_GNTR"/>
    <property type="match status" value="1"/>
</dbReference>
<dbReference type="GO" id="GO:0008483">
    <property type="term" value="F:transaminase activity"/>
    <property type="evidence" value="ECO:0007669"/>
    <property type="project" value="UniProtKB-KW"/>
</dbReference>
<dbReference type="GO" id="GO:0003700">
    <property type="term" value="F:DNA-binding transcription factor activity"/>
    <property type="evidence" value="ECO:0007669"/>
    <property type="project" value="InterPro"/>
</dbReference>
<keyword evidence="9" id="KW-0238">DNA-binding</keyword>
<dbReference type="GO" id="GO:0030170">
    <property type="term" value="F:pyridoxal phosphate binding"/>
    <property type="evidence" value="ECO:0007669"/>
    <property type="project" value="InterPro"/>
</dbReference>
<dbReference type="EMBL" id="LGCK01000006">
    <property type="protein sequence ID" value="KPL73313.1"/>
    <property type="molecule type" value="Genomic_DNA"/>
</dbReference>
<feature type="domain" description="HTH gntR-type" evidence="11">
    <location>
        <begin position="11"/>
        <end position="79"/>
    </location>
</feature>
<evidence type="ECO:0000313" key="13">
    <source>
        <dbReference type="Proteomes" id="UP000050430"/>
    </source>
</evidence>
<sequence>MRIPLDISNEIPLYRQIENWFRTNIQSGSLPAETKLPSTRELANELGVSRITVKNAYTNLESDGVVYTREGSGTYVSPPIPDLGVRPPIQPATWPLWQMEVEDDYAIEPAPPYLSPSDTIAFIGVGDPREFPLKEFARTVREVFDHDGIEALEYGGLHAGYPPLRETIAHILASQGIAARPGEVLVTGGSQQALALVCQALLKPGDTVLVEKPTYNFALELFRSLKLKITGIPVDSQGMQVEYLEPVLQKQHPRLIYTIPVFQNPSGMCMSISRRRQLLELAARYNVPILEDDFVSDLRYEGRSLPAIKSLDPGGQVIYTGTFSKMLMPGLRIGYLLADGPIFDRLLRLKWVQDLATSNLMQHVLDTYVTVGRYQSHVRRSTRLYRKRRDAMQMAIRRYLPAGVTYAVPHGGLFLWLRLPEGMTCTELLPKAMHQGVEFSPGTRYFPDPDEGLPFIRLNFATHTPEEIDEGIRRLGKAMRDA</sequence>
<dbReference type="RefSeq" id="WP_062421726.1">
    <property type="nucleotide sequence ID" value="NZ_BBYA01000009.1"/>
</dbReference>
<evidence type="ECO:0000256" key="7">
    <source>
        <dbReference type="ARBA" id="ARBA00022898"/>
    </source>
</evidence>
<dbReference type="STRING" id="229920.ADM99_03605"/>
<dbReference type="Gene3D" id="1.10.10.10">
    <property type="entry name" value="Winged helix-like DNA-binding domain superfamily/Winged helix DNA-binding domain"/>
    <property type="match status" value="1"/>
</dbReference>
<evidence type="ECO:0000256" key="1">
    <source>
        <dbReference type="ARBA" id="ARBA00001933"/>
    </source>
</evidence>
<reference evidence="12 13" key="1">
    <citation type="submission" date="2015-07" db="EMBL/GenBank/DDBJ databases">
        <title>Genome sequence of Leptolinea tardivitalis DSM 16556.</title>
        <authorList>
            <person name="Hemp J."/>
            <person name="Ward L.M."/>
            <person name="Pace L.A."/>
            <person name="Fischer W.W."/>
        </authorList>
    </citation>
    <scope>NUCLEOTIDE SEQUENCE [LARGE SCALE GENOMIC DNA]</scope>
    <source>
        <strain evidence="12 13">YMTK-2</strain>
    </source>
</reference>
<dbReference type="Gene3D" id="3.40.640.10">
    <property type="entry name" value="Type I PLP-dependent aspartate aminotransferase-like (Major domain)"/>
    <property type="match status" value="1"/>
</dbReference>
<dbReference type="InterPro" id="IPR015422">
    <property type="entry name" value="PyrdxlP-dep_Trfase_small"/>
</dbReference>
<evidence type="ECO:0000256" key="2">
    <source>
        <dbReference type="ARBA" id="ARBA00005384"/>
    </source>
</evidence>
<dbReference type="FunFam" id="3.40.640.10:FF:000053">
    <property type="entry name" value="Aminotransferase, class I"/>
    <property type="match status" value="1"/>
</dbReference>
<evidence type="ECO:0000256" key="3">
    <source>
        <dbReference type="ARBA" id="ARBA00007441"/>
    </source>
</evidence>
<keyword evidence="6" id="KW-0808">Transferase</keyword>
<keyword evidence="7" id="KW-0663">Pyridoxal phosphate</keyword>
<evidence type="ECO:0000256" key="9">
    <source>
        <dbReference type="ARBA" id="ARBA00023125"/>
    </source>
</evidence>
<organism evidence="12 13">
    <name type="scientific">Leptolinea tardivitalis</name>
    <dbReference type="NCBI Taxonomy" id="229920"/>
    <lineage>
        <taxon>Bacteria</taxon>
        <taxon>Bacillati</taxon>
        <taxon>Chloroflexota</taxon>
        <taxon>Anaerolineae</taxon>
        <taxon>Anaerolineales</taxon>
        <taxon>Anaerolineaceae</taxon>
        <taxon>Leptolinea</taxon>
    </lineage>
</organism>
<keyword evidence="8" id="KW-0805">Transcription regulation</keyword>
<dbReference type="AlphaFoldDB" id="A0A0P6XDS8"/>
<dbReference type="PANTHER" id="PTHR46577">
    <property type="entry name" value="HTH-TYPE TRANSCRIPTIONAL REGULATORY PROTEIN GABR"/>
    <property type="match status" value="1"/>
</dbReference>
<dbReference type="PRINTS" id="PR00035">
    <property type="entry name" value="HTHGNTR"/>
</dbReference>
<evidence type="ECO:0000256" key="10">
    <source>
        <dbReference type="ARBA" id="ARBA00023163"/>
    </source>
</evidence>
<evidence type="ECO:0000259" key="11">
    <source>
        <dbReference type="PROSITE" id="PS50949"/>
    </source>
</evidence>